<comment type="caution">
    <text evidence="1">The sequence shown here is derived from an EMBL/GenBank/DDBJ whole genome shotgun (WGS) entry which is preliminary data.</text>
</comment>
<accession>A0ABS1DCH9</accession>
<organism evidence="1 2">
    <name type="scientific">Rhodovibrio sodomensis</name>
    <dbReference type="NCBI Taxonomy" id="1088"/>
    <lineage>
        <taxon>Bacteria</taxon>
        <taxon>Pseudomonadati</taxon>
        <taxon>Pseudomonadota</taxon>
        <taxon>Alphaproteobacteria</taxon>
        <taxon>Rhodospirillales</taxon>
        <taxon>Rhodovibrionaceae</taxon>
        <taxon>Rhodovibrio</taxon>
    </lineage>
</organism>
<sequence length="241" mass="25791">MPRDLAQAARELHDHLSLASPPLAIAFTQEVPDDVPRFDAPFAEPAADGRTGRVSAGCVFWMHAAERTFATLPEDHGNCSVGSYTHGLISLEEAASRDDTKALLDCGWVDQESVQGVPAVRHKPAAIVYGPLKDAPVPPDVVFLRVTGKQAMILKDALPHLLSEGKPQCHIVAIAREQQQPALSVGCMVSRVRTGMPSSEMTVAIPAAKLDETLDALAAAQQADRAVAQYAADDKRRFQAG</sequence>
<dbReference type="Pfam" id="PF02596">
    <property type="entry name" value="DUF169"/>
    <property type="match status" value="1"/>
</dbReference>
<keyword evidence="2" id="KW-1185">Reference proteome</keyword>
<proteinExistence type="predicted"/>
<dbReference type="Proteomes" id="UP001296873">
    <property type="component" value="Unassembled WGS sequence"/>
</dbReference>
<dbReference type="RefSeq" id="WP_200339803.1">
    <property type="nucleotide sequence ID" value="NZ_NRRL01000010.1"/>
</dbReference>
<evidence type="ECO:0000313" key="2">
    <source>
        <dbReference type="Proteomes" id="UP001296873"/>
    </source>
</evidence>
<evidence type="ECO:0000313" key="1">
    <source>
        <dbReference type="EMBL" id="MBK1667642.1"/>
    </source>
</evidence>
<dbReference type="EMBL" id="NRRL01000010">
    <property type="protein sequence ID" value="MBK1667642.1"/>
    <property type="molecule type" value="Genomic_DNA"/>
</dbReference>
<dbReference type="InterPro" id="IPR003748">
    <property type="entry name" value="DUF169"/>
</dbReference>
<gene>
    <name evidence="1" type="ORF">CKO28_06290</name>
</gene>
<protein>
    <submittedName>
        <fullName evidence="1">Uncharacterized protein</fullName>
    </submittedName>
</protein>
<dbReference type="PANTHER" id="PTHR37954:SF3">
    <property type="entry name" value="DUF169 DOMAIN-CONTAINING PROTEIN"/>
    <property type="match status" value="1"/>
</dbReference>
<reference evidence="1 2" key="1">
    <citation type="journal article" date="2020" name="Microorganisms">
        <title>Osmotic Adaptation and Compatible Solute Biosynthesis of Phototrophic Bacteria as Revealed from Genome Analyses.</title>
        <authorList>
            <person name="Imhoff J.F."/>
            <person name="Rahn T."/>
            <person name="Kunzel S."/>
            <person name="Keller A."/>
            <person name="Neulinger S.C."/>
        </authorList>
    </citation>
    <scope>NUCLEOTIDE SEQUENCE [LARGE SCALE GENOMIC DNA]</scope>
    <source>
        <strain evidence="1 2">DSM 9895</strain>
    </source>
</reference>
<dbReference type="PANTHER" id="PTHR37954">
    <property type="entry name" value="BLL4979 PROTEIN"/>
    <property type="match status" value="1"/>
</dbReference>
<name>A0ABS1DCH9_9PROT</name>